<dbReference type="OrthoDB" id="691231at2759"/>
<dbReference type="EMBL" id="CM017873">
    <property type="protein sequence ID" value="KAG1330309.1"/>
    <property type="molecule type" value="Genomic_DNA"/>
</dbReference>
<dbReference type="AlphaFoldDB" id="A0A8K0HY05"/>
<name>A0A8K0HY05_COCNU</name>
<gene>
    <name evidence="1" type="ORF">COCNU_02G002770</name>
</gene>
<dbReference type="PANTHER" id="PTHR37611:SF4">
    <property type="entry name" value="OS06G0538400 PROTEIN"/>
    <property type="match status" value="1"/>
</dbReference>
<evidence type="ECO:0000313" key="1">
    <source>
        <dbReference type="EMBL" id="KAG1330309.1"/>
    </source>
</evidence>
<dbReference type="Proteomes" id="UP000797356">
    <property type="component" value="Chromosome 2"/>
</dbReference>
<protein>
    <submittedName>
        <fullName evidence="1">Uncharacterized protein</fullName>
    </submittedName>
</protein>
<organism evidence="1 2">
    <name type="scientific">Cocos nucifera</name>
    <name type="common">Coconut palm</name>
    <dbReference type="NCBI Taxonomy" id="13894"/>
    <lineage>
        <taxon>Eukaryota</taxon>
        <taxon>Viridiplantae</taxon>
        <taxon>Streptophyta</taxon>
        <taxon>Embryophyta</taxon>
        <taxon>Tracheophyta</taxon>
        <taxon>Spermatophyta</taxon>
        <taxon>Magnoliopsida</taxon>
        <taxon>Liliopsida</taxon>
        <taxon>Arecaceae</taxon>
        <taxon>Arecoideae</taxon>
        <taxon>Cocoseae</taxon>
        <taxon>Attaleinae</taxon>
        <taxon>Cocos</taxon>
    </lineage>
</organism>
<reference evidence="1" key="1">
    <citation type="journal article" date="2017" name="Gigascience">
        <title>The genome draft of coconut (Cocos nucifera).</title>
        <authorList>
            <person name="Xiao Y."/>
            <person name="Xu P."/>
            <person name="Fan H."/>
            <person name="Baudouin L."/>
            <person name="Xia W."/>
            <person name="Bocs S."/>
            <person name="Xu J."/>
            <person name="Li Q."/>
            <person name="Guo A."/>
            <person name="Zhou L."/>
            <person name="Li J."/>
            <person name="Wu Y."/>
            <person name="Ma Z."/>
            <person name="Armero A."/>
            <person name="Issali A.E."/>
            <person name="Liu N."/>
            <person name="Peng M."/>
            <person name="Yang Y."/>
        </authorList>
    </citation>
    <scope>NUCLEOTIDE SEQUENCE</scope>
    <source>
        <tissue evidence="1">Spear leaf of Hainan Tall coconut</tissue>
    </source>
</reference>
<keyword evidence="2" id="KW-1185">Reference proteome</keyword>
<accession>A0A8K0HY05</accession>
<proteinExistence type="predicted"/>
<reference evidence="1" key="2">
    <citation type="submission" date="2019-07" db="EMBL/GenBank/DDBJ databases">
        <authorList>
            <person name="Yang Y."/>
            <person name="Bocs S."/>
            <person name="Baudouin L."/>
        </authorList>
    </citation>
    <scope>NUCLEOTIDE SEQUENCE</scope>
    <source>
        <tissue evidence="1">Spear leaf of Hainan Tall coconut</tissue>
    </source>
</reference>
<comment type="caution">
    <text evidence="1">The sequence shown here is derived from an EMBL/GenBank/DDBJ whole genome shotgun (WGS) entry which is preliminary data.</text>
</comment>
<dbReference type="PANTHER" id="PTHR37611">
    <property type="entry name" value="VIRUS-SPECIFIC-SIGNALING-PATHWAY REGULATED PROTEIN-RELATED"/>
    <property type="match status" value="1"/>
</dbReference>
<sequence length="165" mass="18149">MASISGESSNCNLEDKDLEKLEVAPEVDASLLMELLEESYANEAEDDRLTCVMRSLEAEINRVDPMVFDDGESTTGPHGDVQNGGILAEDILSDFDSYDASRSPAYFVEDPFDLVDMEVGNGMGTWCMEAGACEGDMVGYGEPREYGGFYYGEGTMEQVYSPLWQ</sequence>
<evidence type="ECO:0000313" key="2">
    <source>
        <dbReference type="Proteomes" id="UP000797356"/>
    </source>
</evidence>